<reference evidence="1" key="1">
    <citation type="submission" date="2021-08" db="EMBL/GenBank/DDBJ databases">
        <title>The first chromosome-level gecko genome reveals the dynamic sex chromosomes of Neotropical dwarf geckos (Sphaerodactylidae: Sphaerodactylus).</title>
        <authorList>
            <person name="Pinto B.J."/>
            <person name="Keating S.E."/>
            <person name="Gamble T."/>
        </authorList>
    </citation>
    <scope>NUCLEOTIDE SEQUENCE</scope>
    <source>
        <strain evidence="1">TG3544</strain>
    </source>
</reference>
<proteinExistence type="predicted"/>
<keyword evidence="2" id="KW-1185">Reference proteome</keyword>
<sequence length="368" mass="38702">MLRGERGTDLGLPGKDGPTGPQGPPGPAGIPGAPGVPGVMGNAGKQGDLGPPGLPGPKGERGERGDLQSQAMVRAVARQVCEQLIQGHLARYNSILNQIPSQSVSTRTIPGPPGEPGRQGLPGPQGEQGSPGRPGFPGSSGQPGRPGERGLALTFILENNFKPEAGARPGVPKIGILITDGKSQDDVIPPAKNLRDAGIELFAIGVKNADENELQEIASEPDGTHVYNVADFSFMNSIVEGLTKTVCSRVEEQEKEIKGTFVATLGAPSDLVTSEVTARGFRVSWTHAPGKVEKYRVVYYPTRGGQPEEVVVDGTVSTAVLKNLMSLTEYQLAVFAIYISSASEGLRGTETTRKIANKSCFCLFLYIL</sequence>
<organism evidence="1 2">
    <name type="scientific">Sphaerodactylus townsendi</name>
    <dbReference type="NCBI Taxonomy" id="933632"/>
    <lineage>
        <taxon>Eukaryota</taxon>
        <taxon>Metazoa</taxon>
        <taxon>Chordata</taxon>
        <taxon>Craniata</taxon>
        <taxon>Vertebrata</taxon>
        <taxon>Euteleostomi</taxon>
        <taxon>Lepidosauria</taxon>
        <taxon>Squamata</taxon>
        <taxon>Bifurcata</taxon>
        <taxon>Gekkota</taxon>
        <taxon>Sphaerodactylidae</taxon>
        <taxon>Sphaerodactylus</taxon>
    </lineage>
</organism>
<accession>A0ACB8FEK0</accession>
<dbReference type="Proteomes" id="UP000827872">
    <property type="component" value="Linkage Group LG09"/>
</dbReference>
<evidence type="ECO:0000313" key="1">
    <source>
        <dbReference type="EMBL" id="KAH8003666.1"/>
    </source>
</evidence>
<evidence type="ECO:0000313" key="2">
    <source>
        <dbReference type="Proteomes" id="UP000827872"/>
    </source>
</evidence>
<dbReference type="EMBL" id="CM037622">
    <property type="protein sequence ID" value="KAH8003666.1"/>
    <property type="molecule type" value="Genomic_DNA"/>
</dbReference>
<comment type="caution">
    <text evidence="1">The sequence shown here is derived from an EMBL/GenBank/DDBJ whole genome shotgun (WGS) entry which is preliminary data.</text>
</comment>
<name>A0ACB8FEK0_9SAUR</name>
<gene>
    <name evidence="1" type="ORF">K3G42_022324</name>
</gene>
<protein>
    <submittedName>
        <fullName evidence="1">Uncharacterized protein</fullName>
    </submittedName>
</protein>